<dbReference type="PANTHER" id="PTHR37079">
    <property type="entry name" value="SERINE/THREONINE-PROTEIN KINASE ATM"/>
    <property type="match status" value="1"/>
</dbReference>
<dbReference type="InterPro" id="IPR038980">
    <property type="entry name" value="ATM_plant"/>
</dbReference>
<dbReference type="PROSITE" id="PS51189">
    <property type="entry name" value="FAT"/>
    <property type="match status" value="1"/>
</dbReference>
<keyword evidence="7" id="KW-0418">Kinase</keyword>
<evidence type="ECO:0000313" key="18">
    <source>
        <dbReference type="Proteomes" id="UP001141806"/>
    </source>
</evidence>
<evidence type="ECO:0000256" key="4">
    <source>
        <dbReference type="ARBA" id="ARBA00022679"/>
    </source>
</evidence>
<dbReference type="PROSITE" id="PS51190">
    <property type="entry name" value="FATC"/>
    <property type="match status" value="1"/>
</dbReference>
<evidence type="ECO:0000259" key="16">
    <source>
        <dbReference type="PROSITE" id="PS51190"/>
    </source>
</evidence>
<dbReference type="InterPro" id="IPR018936">
    <property type="entry name" value="PI3/4_kinase_CS"/>
</dbReference>
<dbReference type="InterPro" id="IPR000403">
    <property type="entry name" value="PI3/4_kinase_cat_dom"/>
</dbReference>
<feature type="domain" description="FATC" evidence="16">
    <location>
        <begin position="3335"/>
        <end position="3367"/>
    </location>
</feature>
<keyword evidence="18" id="KW-1185">Reference proteome</keyword>
<evidence type="ECO:0000256" key="8">
    <source>
        <dbReference type="ARBA" id="ARBA00022840"/>
    </source>
</evidence>
<evidence type="ECO:0000256" key="12">
    <source>
        <dbReference type="ARBA" id="ARBA00048679"/>
    </source>
</evidence>
<evidence type="ECO:0000256" key="10">
    <source>
        <dbReference type="ARBA" id="ARBA00023306"/>
    </source>
</evidence>
<name>A0A9Q0KQQ5_9MAGN</name>
<keyword evidence="4" id="KW-0808">Transferase</keyword>
<proteinExistence type="predicted"/>
<evidence type="ECO:0000256" key="13">
    <source>
        <dbReference type="ARBA" id="ARBA00073111"/>
    </source>
</evidence>
<dbReference type="Gene3D" id="3.30.1010.10">
    <property type="entry name" value="Phosphatidylinositol 3-kinase Catalytic Subunit, Chain A, domain 4"/>
    <property type="match status" value="1"/>
</dbReference>
<dbReference type="GO" id="GO:0006281">
    <property type="term" value="P:DNA repair"/>
    <property type="evidence" value="ECO:0007669"/>
    <property type="project" value="InterPro"/>
</dbReference>
<dbReference type="GO" id="GO:0005634">
    <property type="term" value="C:nucleus"/>
    <property type="evidence" value="ECO:0007669"/>
    <property type="project" value="UniProtKB-SubCell"/>
</dbReference>
<dbReference type="SMART" id="SM01343">
    <property type="entry name" value="FATC"/>
    <property type="match status" value="1"/>
</dbReference>
<dbReference type="InterPro" id="IPR044107">
    <property type="entry name" value="PIKKc_ATM"/>
</dbReference>
<dbReference type="InterPro" id="IPR057445">
    <property type="entry name" value="ATM_TPR"/>
</dbReference>
<dbReference type="Pfam" id="PF25360">
    <property type="entry name" value="TPR_ATM"/>
    <property type="match status" value="1"/>
</dbReference>
<dbReference type="Pfam" id="PF02259">
    <property type="entry name" value="FAT"/>
    <property type="match status" value="1"/>
</dbReference>
<evidence type="ECO:0000256" key="11">
    <source>
        <dbReference type="ARBA" id="ARBA00047899"/>
    </source>
</evidence>
<keyword evidence="9" id="KW-0539">Nucleus</keyword>
<evidence type="ECO:0000256" key="9">
    <source>
        <dbReference type="ARBA" id="ARBA00023242"/>
    </source>
</evidence>
<evidence type="ECO:0000256" key="5">
    <source>
        <dbReference type="ARBA" id="ARBA00022741"/>
    </source>
</evidence>
<dbReference type="Pfam" id="PF00454">
    <property type="entry name" value="PI3_PI4_kinase"/>
    <property type="match status" value="1"/>
</dbReference>
<dbReference type="SUPFAM" id="SSF56112">
    <property type="entry name" value="Protein kinase-like (PK-like)"/>
    <property type="match status" value="2"/>
</dbReference>
<evidence type="ECO:0000256" key="6">
    <source>
        <dbReference type="ARBA" id="ARBA00022763"/>
    </source>
</evidence>
<dbReference type="Gene3D" id="1.10.1070.11">
    <property type="entry name" value="Phosphatidylinositol 3-/4-kinase, catalytic domain"/>
    <property type="match status" value="1"/>
</dbReference>
<dbReference type="InterPro" id="IPR016024">
    <property type="entry name" value="ARM-type_fold"/>
</dbReference>
<dbReference type="InterPro" id="IPR014009">
    <property type="entry name" value="PIK_FAT"/>
</dbReference>
<dbReference type="PROSITE" id="PS50290">
    <property type="entry name" value="PI3_4_KINASE_3"/>
    <property type="match status" value="1"/>
</dbReference>
<feature type="domain" description="FAT" evidence="15">
    <location>
        <begin position="1910"/>
        <end position="2577"/>
    </location>
</feature>
<sequence>MATSRDIQEIISKLSSDKAKVREEGIKVLNSWLEGERSFGFCKILSQNTANLKPNEIPHSKTWPFLVTLLIQAIASEITTSKRRPPKLLSAKTLRIAIQRAEDAKFSGRRLLLLPVVKTLFSHIWDVLKDVPTFQSEYGIVLRYLLAVRDYRFHMRKRVYCGLVLLYMSKVETSLSGKSNIPNPKEEVFRCILTLHSLLKNPPGDFTDNLRGDIVEGFVQIFSYVRDEGKISRKLIECINTYLSKDGPNLGCQSKEIHSAVQEFLLHSWLTTHDRGLKDALILYAKLQLKLIRTAADGSHLVDQLLDVVCKELDQSNVVNASLPWNDAAKDDKFVNLTSSQCSLMELAAFVLYWACVNMIRQPSSEKRARREHAAACLKEGLMRRKWLWNCAFCFLIRTYHFRISKDLLIYWFEGICESFERILNEGNTDHAYNGVLWVLRSLQELSFVLTPNARVDTLQCLSESSPTSIKLGSGWHTIWSCLMHVLPIFSNVASVADAALVLLGNMISNELVNTVIVPQDVWDLRLFKHMPSVSALYFITCYFSRKVSQGDLRDVLHLRKNLLRAVLGLLKWKESFVFNERVVMLLPAAMFSLSTGCVPISYFSKGLLISYSYTDASEAADDWVKVEEHDHEALQEVSECYANVLAEIELGPRVEVSQSRCHHSVRLPRQITDPLLLEMEDYFLVDVMDKDIEKMLLSDLFLTTAFLCNCIYCLILTRLRDENSSFLAKMFQNLLKLLEHAVSVIEQMCSDLQCHGCLGSCPILDGAGSTLASLQNFLCCPLFNCGDQNAVDFVYCGSTIQATEKLLRALAKLYEVYSECSSNVQLEMVMGNLSSSKTCLQNSYPSDGSEVKIVDMELDVNDDSSDMDLLAFGGKGVSVISSSSSMKWKLDMISAISCFFSILPTMTWKIMFDLMERERDTKVCDNILYSLCAHFSWSSSDLSDLAASMKNMAEMRLSLKLSCDSILTAVHVLLGALTSSAKGGKEKSVNPSVHEKSSERSLVSLGDLVDKFSTLDILDWSGRVQLIDCICNFIVLDPPIGQVMIEKLLVMLRDPDYRVRLLLAKRISVLFQTWDGHDELFLDICSNFGVKLVMSFKEKLVVATEVLAAGPQPSPVLETVIVTLAHLAFFSEKIELEAVFMMCALAAIDPCLRELVYAVFDSLSTCLQYTTRFKYMEELMGSILFCWVNCNVSLIALIEIRNLFISKAEANDFVQYCCPWLLPALVVGGDTTNLSLLAKVSGQSLRDLSTDHFVPIFAVCMALYCSRKTGSEKGAGALQNSLLCMAEMTELERDKLIKGHMVSIVSYILSLASSASEPAIPFFSNETIVLAIQTVVDGFLEMDNHPASICVVDKINIFRPDRVFMFIMQMHYKVTEAVHYRHRCRHLSGIHVLVNIIGPRVVVPSTSCYLFNLVGHFIGCEPLQEQCCVIISTILEAFKNNPSKDVMHVLGEQLRFLVSKLVACCIPSEDYGEPSGFPSQVVFLLNQLIVDSDPLLYDYIKELEPFPDLECFDRIRSFHRDLCKAYCPKEHFLKFVRRASDLPERLLSWSIEEMHKKLLMEEIFQPGKNVEYTIGRFNCWQCEPEIVSAAWSLVRMCGSNSASKIRELVSDFISQVGIGDPHFVVFHLPEDISPMPLFRPTHGSATKVTSYAINGVSEELLVTLIRLLKKYLLDDPVKIIDISSQALQGILSTERGQGALLSFGSYERSLIEVHSKGVKMEFVEKFLLDLERKSNDEAISLEDASVWATHGKTYDTWICPLVYSLVRYSNDMILRLCQDIILLKAEVAELLLPNVLANLAGRNDLSISLCKLISSQVRENVLIESNDLIKSIQVTLDALNELRLCHVMERAGSSSTPLMQESSKNGRSSGYSARFRSSSEKVKDATSGAMAMSTLLWEKVYWLSIDYLVVAKSAINCGSYFTAVMYVEHWCEEHFNSLTLGSPDFSPLEMLPAHVEMLVSALTQINEPDSLYGIIQSHKLTSQIITYEHEGNWGKALEYYDLQVRSAQGVRMDCISNNLSTVHSPTSHQLSFPKSEDEDGQRKPYIGLMRSLQQIGCTHVLDLYCQGLTSQKGMSEHDPEFSELQYEAAWRAGNWDFSLLNTEANSPLSRQCSKNNHFNENLHSCLRALHEGDSNEFHMKLRDSKQELVLSIHHASKESTQYIHSSIVKLQILDHLGMAWNLHWKSSSHGTIKYLEKQKIFSESITPTLAELEGLNTKWSCILKRTQLHMNLLEPFIAFRRVLLQVLGCNEFTVQHLLQSASILRKGSRFSLAAAALHEFKLLSAGTERQHATSHICCLGRLEEAKLLRAQGQHEMAINLARYILQHYHLNGEASNIYRLVGKWLAETRSSNSRTILDQYLKRAVELINCNDITDKKCIARQCQTHFHLAHYTDALFRSYEERLNSNEWQAAMRLRRHKTKELEALIRRLKSSTKGEKIDYSAKILELQKQLTMDKEEAERLQDDRDNFLSLALEGYKRCLVIGDKYDVRVVFRLVSLWFSLSSRPNVVSGMLSTVKEVQSYKFVPLVYQIASRMGGSKDGQGPHTFQFALVSLVKKMAIDHPYHTLFQLLALANGDRVKDKQRSRNSFVVDVPVITATFPVDRSCQYPEGSFPYFKGLADSVMIMNGINAPKVVECIDSDGRKYRQLAKSGNDDLRTRCCTPFLRLTDIIVFLMQVMEQFFSLVNTFLQNHRDTWQRRLRIRTYKVFLQQYFSQCYYMDFADQNVPQGFQSLGRGGVVVTFGIIPGIHSQFGKQRIENIMETGEKIDSAKILELQKQLTMDKEEAERLQDDRDNFLSLALEGYKRCLVIGDKYDVRVVFRLVSLWFSLSSRPNVVSGMLSTVKEVQSYKFVPLVYQIASRMGGSKDGQGPHTFQFALVSLVKKMAIDHPYHTLFQLLALANGDRVKDKQRSRNSFVVDVDKKHAAENLLNELSSHHGAILRQMKQMVEIYIKLAELETKKEDTNKTIRLPREIRSFRQLELVPVITATFPVDRSCQYPEGSFPYFKGLADSVMIMNGINAPKVVECIDSDGRKYRQLAKSGNDDLRQDAVMEQFFSLVNTFLQNHRDTWQRRLRIRTYKVVSFTPSAGVLEWVDGTIPLSEYLLGSLRNGGAHGRYGIGDWSYTKCRELMTNEKDKRAAFQKVSENFRPVMHHFFLERFFRPADWFEKRLSYSRSVAASSMVGYIVGLGDRHSMNILIDQATAEVVHIDLGVAFEQGLMLKTPERIPFRLTRDIIDGMGVTGVEGVFRRCCEETLSVMRANKEALLTIIEVFIHDPLYKWALSPLKALQRQKDTDDDIGSSLEDSQDVYEGNKDAARALMRVKQKLDGYEEGEMRSVHGQVQQLVQDAIDPERLCQLFPGWGAWL</sequence>
<dbReference type="SUPFAM" id="SSF48371">
    <property type="entry name" value="ARM repeat"/>
    <property type="match status" value="1"/>
</dbReference>
<dbReference type="PANTHER" id="PTHR37079:SF4">
    <property type="entry name" value="SERINE_THREONINE-PROTEIN KINASE ATM"/>
    <property type="match status" value="1"/>
</dbReference>
<keyword evidence="10" id="KW-0131">Cell cycle</keyword>
<comment type="subcellular location">
    <subcellularLocation>
        <location evidence="1">Nucleus</location>
    </subcellularLocation>
</comment>
<feature type="domain" description="PI3K/PI4K catalytic" evidence="14">
    <location>
        <begin position="3010"/>
        <end position="3322"/>
    </location>
</feature>
<keyword evidence="3" id="KW-0723">Serine/threonine-protein kinase</keyword>
<dbReference type="PROSITE" id="PS00916">
    <property type="entry name" value="PI3_4_KINASE_2"/>
    <property type="match status" value="1"/>
</dbReference>
<dbReference type="InterPro" id="IPR003152">
    <property type="entry name" value="FATC_dom"/>
</dbReference>
<dbReference type="EC" id="2.7.11.1" evidence="2"/>
<dbReference type="GO" id="GO:0005524">
    <property type="term" value="F:ATP binding"/>
    <property type="evidence" value="ECO:0007669"/>
    <property type="project" value="UniProtKB-KW"/>
</dbReference>
<dbReference type="PROSITE" id="PS00915">
    <property type="entry name" value="PI3_4_KINASE_1"/>
    <property type="match status" value="1"/>
</dbReference>
<evidence type="ECO:0000256" key="1">
    <source>
        <dbReference type="ARBA" id="ARBA00004123"/>
    </source>
</evidence>
<dbReference type="InterPro" id="IPR036940">
    <property type="entry name" value="PI3/4_kinase_cat_sf"/>
</dbReference>
<dbReference type="InterPro" id="IPR003151">
    <property type="entry name" value="PIK-rel_kinase_FAT"/>
</dbReference>
<evidence type="ECO:0000259" key="15">
    <source>
        <dbReference type="PROSITE" id="PS51189"/>
    </source>
</evidence>
<dbReference type="Proteomes" id="UP001141806">
    <property type="component" value="Unassembled WGS sequence"/>
</dbReference>
<evidence type="ECO:0000313" key="17">
    <source>
        <dbReference type="EMBL" id="KAJ4974544.1"/>
    </source>
</evidence>
<dbReference type="EMBL" id="JAMYWD010000004">
    <property type="protein sequence ID" value="KAJ4974544.1"/>
    <property type="molecule type" value="Genomic_DNA"/>
</dbReference>
<dbReference type="InterPro" id="IPR011009">
    <property type="entry name" value="Kinase-like_dom_sf"/>
</dbReference>
<evidence type="ECO:0000256" key="3">
    <source>
        <dbReference type="ARBA" id="ARBA00022527"/>
    </source>
</evidence>
<reference evidence="17" key="1">
    <citation type="journal article" date="2023" name="Plant J.">
        <title>The genome of the king protea, Protea cynaroides.</title>
        <authorList>
            <person name="Chang J."/>
            <person name="Duong T.A."/>
            <person name="Schoeman C."/>
            <person name="Ma X."/>
            <person name="Roodt D."/>
            <person name="Barker N."/>
            <person name="Li Z."/>
            <person name="Van de Peer Y."/>
            <person name="Mizrachi E."/>
        </authorList>
    </citation>
    <scope>NUCLEOTIDE SEQUENCE</scope>
    <source>
        <tissue evidence="17">Young leaves</tissue>
    </source>
</reference>
<dbReference type="OrthoDB" id="381190at2759"/>
<comment type="catalytic activity">
    <reaction evidence="11">
        <text>L-threonyl-[protein] + ATP = O-phospho-L-threonyl-[protein] + ADP + H(+)</text>
        <dbReference type="Rhea" id="RHEA:46608"/>
        <dbReference type="Rhea" id="RHEA-COMP:11060"/>
        <dbReference type="Rhea" id="RHEA-COMP:11605"/>
        <dbReference type="ChEBI" id="CHEBI:15378"/>
        <dbReference type="ChEBI" id="CHEBI:30013"/>
        <dbReference type="ChEBI" id="CHEBI:30616"/>
        <dbReference type="ChEBI" id="CHEBI:61977"/>
        <dbReference type="ChEBI" id="CHEBI:456216"/>
        <dbReference type="EC" id="2.7.11.1"/>
    </reaction>
</comment>
<dbReference type="GO" id="GO:0004674">
    <property type="term" value="F:protein serine/threonine kinase activity"/>
    <property type="evidence" value="ECO:0007669"/>
    <property type="project" value="UniProtKB-KW"/>
</dbReference>
<keyword evidence="6" id="KW-0227">DNA damage</keyword>
<gene>
    <name evidence="17" type="ORF">NE237_007718</name>
</gene>
<dbReference type="Pfam" id="PF02260">
    <property type="entry name" value="FATC"/>
    <property type="match status" value="1"/>
</dbReference>
<evidence type="ECO:0000256" key="7">
    <source>
        <dbReference type="ARBA" id="ARBA00022777"/>
    </source>
</evidence>
<dbReference type="CDD" id="cd05171">
    <property type="entry name" value="PIKKc_ATM"/>
    <property type="match status" value="1"/>
</dbReference>
<keyword evidence="5" id="KW-0547">Nucleotide-binding</keyword>
<keyword evidence="8" id="KW-0067">ATP-binding</keyword>
<dbReference type="SMART" id="SM00146">
    <property type="entry name" value="PI3Kc"/>
    <property type="match status" value="1"/>
</dbReference>
<dbReference type="FunFam" id="1.10.1070.11:FF:000015">
    <property type="entry name" value="Serine/threonine-protein kinase ATM"/>
    <property type="match status" value="1"/>
</dbReference>
<comment type="caution">
    <text evidence="17">The sequence shown here is derived from an EMBL/GenBank/DDBJ whole genome shotgun (WGS) entry which is preliminary data.</text>
</comment>
<evidence type="ECO:0000256" key="2">
    <source>
        <dbReference type="ARBA" id="ARBA00012513"/>
    </source>
</evidence>
<dbReference type="FunFam" id="3.30.1010.10:FF:000023">
    <property type="entry name" value="Serine/threonine-protein kinase ATM"/>
    <property type="match status" value="1"/>
</dbReference>
<accession>A0A9Q0KQQ5</accession>
<evidence type="ECO:0000259" key="14">
    <source>
        <dbReference type="PROSITE" id="PS50290"/>
    </source>
</evidence>
<organism evidence="17 18">
    <name type="scientific">Protea cynaroides</name>
    <dbReference type="NCBI Taxonomy" id="273540"/>
    <lineage>
        <taxon>Eukaryota</taxon>
        <taxon>Viridiplantae</taxon>
        <taxon>Streptophyta</taxon>
        <taxon>Embryophyta</taxon>
        <taxon>Tracheophyta</taxon>
        <taxon>Spermatophyta</taxon>
        <taxon>Magnoliopsida</taxon>
        <taxon>Proteales</taxon>
        <taxon>Proteaceae</taxon>
        <taxon>Protea</taxon>
    </lineage>
</organism>
<protein>
    <recommendedName>
        <fullName evidence="13">Serine/threonine-protein kinase ATM</fullName>
        <ecNumber evidence="2">2.7.11.1</ecNumber>
    </recommendedName>
</protein>
<comment type="catalytic activity">
    <reaction evidence="12">
        <text>L-seryl-[protein] + ATP = O-phospho-L-seryl-[protein] + ADP + H(+)</text>
        <dbReference type="Rhea" id="RHEA:17989"/>
        <dbReference type="Rhea" id="RHEA-COMP:9863"/>
        <dbReference type="Rhea" id="RHEA-COMP:11604"/>
        <dbReference type="ChEBI" id="CHEBI:15378"/>
        <dbReference type="ChEBI" id="CHEBI:29999"/>
        <dbReference type="ChEBI" id="CHEBI:30616"/>
        <dbReference type="ChEBI" id="CHEBI:83421"/>
        <dbReference type="ChEBI" id="CHEBI:456216"/>
        <dbReference type="EC" id="2.7.11.1"/>
    </reaction>
</comment>